<dbReference type="InterPro" id="IPR029056">
    <property type="entry name" value="Ribokinase-like"/>
</dbReference>
<proteinExistence type="inferred from homology"/>
<gene>
    <name evidence="5" type="ORF">HA254_06850</name>
</gene>
<evidence type="ECO:0000313" key="5">
    <source>
        <dbReference type="EMBL" id="HIH10353.1"/>
    </source>
</evidence>
<sequence length="302" mass="32766">MPRVVIVGSVALDDVQTPFGKVENALGGSAVYAGIACSLFSKPGIVGVIGSDFPKKYLDLLAACGIDLTGLETDSAGKTFHWAGRYGLDLNSANTLSTQLNVFENFTPKLPDSYRSADFLFLGNIDPGLQLDVLKKMEKRPKLVVADTMNLWISTMREKVLEVVKEVDICLMNDAEARQLFRTPSIVGAARQILALDSKIAIIKKGEHGAVMFGKGIHFACPGYPLENVLDPTGSGDCFGGTLIGYIAKTNDLSLKNMRKAVVYASSVASFNAEGFSVEKVSSISKKDIDMRYREFGRFVKF</sequence>
<dbReference type="EMBL" id="DUGC01000110">
    <property type="protein sequence ID" value="HIH10353.1"/>
    <property type="molecule type" value="Genomic_DNA"/>
</dbReference>
<dbReference type="InterPro" id="IPR011611">
    <property type="entry name" value="PfkB_dom"/>
</dbReference>
<keyword evidence="3 5" id="KW-0418">Kinase</keyword>
<protein>
    <submittedName>
        <fullName evidence="5">Sugar kinase</fullName>
    </submittedName>
</protein>
<comment type="caution">
    <text evidence="5">The sequence shown here is derived from an EMBL/GenBank/DDBJ whole genome shotgun (WGS) entry which is preliminary data.</text>
</comment>
<dbReference type="PANTHER" id="PTHR10584:SF166">
    <property type="entry name" value="RIBOKINASE"/>
    <property type="match status" value="1"/>
</dbReference>
<dbReference type="GO" id="GO:0005829">
    <property type="term" value="C:cytosol"/>
    <property type="evidence" value="ECO:0007669"/>
    <property type="project" value="TreeGrafter"/>
</dbReference>
<evidence type="ECO:0000256" key="2">
    <source>
        <dbReference type="ARBA" id="ARBA00022679"/>
    </source>
</evidence>
<name>A0A7J4IXS7_9ARCH</name>
<organism evidence="5 6">
    <name type="scientific">Candidatus Iainarchaeum sp</name>
    <dbReference type="NCBI Taxonomy" id="3101447"/>
    <lineage>
        <taxon>Archaea</taxon>
        <taxon>Candidatus Iainarchaeota</taxon>
        <taxon>Candidatus Iainarchaeia</taxon>
        <taxon>Candidatus Iainarchaeales</taxon>
        <taxon>Candidatus Iainarchaeaceae</taxon>
        <taxon>Candidatus Iainarchaeum</taxon>
    </lineage>
</organism>
<feature type="domain" description="Carbohydrate kinase PfkB" evidence="4">
    <location>
        <begin position="18"/>
        <end position="274"/>
    </location>
</feature>
<evidence type="ECO:0000256" key="1">
    <source>
        <dbReference type="ARBA" id="ARBA00010688"/>
    </source>
</evidence>
<keyword evidence="2" id="KW-0808">Transferase</keyword>
<dbReference type="Gene3D" id="3.40.1190.20">
    <property type="match status" value="1"/>
</dbReference>
<accession>A0A7J4IXS7</accession>
<dbReference type="GO" id="GO:0016301">
    <property type="term" value="F:kinase activity"/>
    <property type="evidence" value="ECO:0007669"/>
    <property type="project" value="UniProtKB-KW"/>
</dbReference>
<reference evidence="6" key="1">
    <citation type="journal article" date="2020" name="bioRxiv">
        <title>A rank-normalized archaeal taxonomy based on genome phylogeny resolves widespread incomplete and uneven classifications.</title>
        <authorList>
            <person name="Rinke C."/>
            <person name="Chuvochina M."/>
            <person name="Mussig A.J."/>
            <person name="Chaumeil P.-A."/>
            <person name="Waite D.W."/>
            <person name="Whitman W.B."/>
            <person name="Parks D.H."/>
            <person name="Hugenholtz P."/>
        </authorList>
    </citation>
    <scope>NUCLEOTIDE SEQUENCE [LARGE SCALE GENOMIC DNA]</scope>
</reference>
<comment type="similarity">
    <text evidence="1">Belongs to the carbohydrate kinase PfkB family.</text>
</comment>
<dbReference type="AlphaFoldDB" id="A0A7J4IXS7"/>
<dbReference type="Pfam" id="PF00294">
    <property type="entry name" value="PfkB"/>
    <property type="match status" value="1"/>
</dbReference>
<dbReference type="Proteomes" id="UP000565078">
    <property type="component" value="Unassembled WGS sequence"/>
</dbReference>
<evidence type="ECO:0000313" key="6">
    <source>
        <dbReference type="Proteomes" id="UP000565078"/>
    </source>
</evidence>
<dbReference type="PANTHER" id="PTHR10584">
    <property type="entry name" value="SUGAR KINASE"/>
    <property type="match status" value="1"/>
</dbReference>
<dbReference type="SUPFAM" id="SSF53613">
    <property type="entry name" value="Ribokinase-like"/>
    <property type="match status" value="1"/>
</dbReference>
<evidence type="ECO:0000259" key="4">
    <source>
        <dbReference type="Pfam" id="PF00294"/>
    </source>
</evidence>
<evidence type="ECO:0000256" key="3">
    <source>
        <dbReference type="ARBA" id="ARBA00022777"/>
    </source>
</evidence>